<sequence>MRVLVVDDDQDVCDLVVRCVSTVGCEVLAAHSGPAALTVVEIHGMPDVAVLDVAMPEMDGITLLGRLRKRRADLPAVFLSVLWSGHDLARMRDAGGVPMQKPFAADRLRAVLRELVVPRGRQAPAQPRTSR</sequence>
<feature type="modified residue" description="4-aspartylphosphate" evidence="2">
    <location>
        <position position="52"/>
    </location>
</feature>
<dbReference type="GO" id="GO:0000160">
    <property type="term" value="P:phosphorelay signal transduction system"/>
    <property type="evidence" value="ECO:0007669"/>
    <property type="project" value="InterPro"/>
</dbReference>
<evidence type="ECO:0000313" key="4">
    <source>
        <dbReference type="EMBL" id="TQS39941.1"/>
    </source>
</evidence>
<keyword evidence="1 2" id="KW-0597">Phosphoprotein</keyword>
<dbReference type="PROSITE" id="PS50110">
    <property type="entry name" value="RESPONSE_REGULATORY"/>
    <property type="match status" value="1"/>
</dbReference>
<dbReference type="Gene3D" id="3.40.50.2300">
    <property type="match status" value="1"/>
</dbReference>
<gene>
    <name evidence="4" type="ORF">FL583_37290</name>
</gene>
<dbReference type="RefSeq" id="WP_142709632.1">
    <property type="nucleotide sequence ID" value="NZ_VIRS01000051.1"/>
</dbReference>
<comment type="caution">
    <text evidence="4">The sequence shown here is derived from an EMBL/GenBank/DDBJ whole genome shotgun (WGS) entry which is preliminary data.</text>
</comment>
<evidence type="ECO:0000256" key="2">
    <source>
        <dbReference type="PROSITE-ProRule" id="PRU00169"/>
    </source>
</evidence>
<dbReference type="OrthoDB" id="3789486at2"/>
<feature type="domain" description="Response regulatory" evidence="3">
    <location>
        <begin position="2"/>
        <end position="116"/>
    </location>
</feature>
<dbReference type="SMART" id="SM00448">
    <property type="entry name" value="REC"/>
    <property type="match status" value="1"/>
</dbReference>
<protein>
    <submittedName>
        <fullName evidence="4">Response regulator</fullName>
    </submittedName>
</protein>
<dbReference type="PANTHER" id="PTHR44591">
    <property type="entry name" value="STRESS RESPONSE REGULATOR PROTEIN 1"/>
    <property type="match status" value="1"/>
</dbReference>
<dbReference type="InterPro" id="IPR011006">
    <property type="entry name" value="CheY-like_superfamily"/>
</dbReference>
<dbReference type="AlphaFoldDB" id="A0A545AF40"/>
<accession>A0A545AF40</accession>
<dbReference type="SUPFAM" id="SSF52172">
    <property type="entry name" value="CheY-like"/>
    <property type="match status" value="1"/>
</dbReference>
<dbReference type="Proteomes" id="UP000317982">
    <property type="component" value="Unassembled WGS sequence"/>
</dbReference>
<dbReference type="InterPro" id="IPR001789">
    <property type="entry name" value="Sig_transdc_resp-reg_receiver"/>
</dbReference>
<evidence type="ECO:0000313" key="5">
    <source>
        <dbReference type="Proteomes" id="UP000317982"/>
    </source>
</evidence>
<evidence type="ECO:0000259" key="3">
    <source>
        <dbReference type="PROSITE" id="PS50110"/>
    </source>
</evidence>
<proteinExistence type="predicted"/>
<reference evidence="4 5" key="1">
    <citation type="submission" date="2019-07" db="EMBL/GenBank/DDBJ databases">
        <title>Cryptosporangium phraense sp. nov., isolated from plant litter.</title>
        <authorList>
            <person name="Suriyachadkun C."/>
        </authorList>
    </citation>
    <scope>NUCLEOTIDE SEQUENCE [LARGE SCALE GENOMIC DNA]</scope>
    <source>
        <strain evidence="4 5">A-T 5661</strain>
    </source>
</reference>
<dbReference type="InParanoid" id="A0A545AF40"/>
<evidence type="ECO:0000256" key="1">
    <source>
        <dbReference type="ARBA" id="ARBA00022553"/>
    </source>
</evidence>
<organism evidence="4 5">
    <name type="scientific">Cryptosporangium phraense</name>
    <dbReference type="NCBI Taxonomy" id="2593070"/>
    <lineage>
        <taxon>Bacteria</taxon>
        <taxon>Bacillati</taxon>
        <taxon>Actinomycetota</taxon>
        <taxon>Actinomycetes</taxon>
        <taxon>Cryptosporangiales</taxon>
        <taxon>Cryptosporangiaceae</taxon>
        <taxon>Cryptosporangium</taxon>
    </lineage>
</organism>
<dbReference type="PANTHER" id="PTHR44591:SF3">
    <property type="entry name" value="RESPONSE REGULATORY DOMAIN-CONTAINING PROTEIN"/>
    <property type="match status" value="1"/>
</dbReference>
<name>A0A545AF40_9ACTN</name>
<dbReference type="EMBL" id="VIRS01000051">
    <property type="protein sequence ID" value="TQS39941.1"/>
    <property type="molecule type" value="Genomic_DNA"/>
</dbReference>
<dbReference type="InterPro" id="IPR050595">
    <property type="entry name" value="Bact_response_regulator"/>
</dbReference>
<keyword evidence="5" id="KW-1185">Reference proteome</keyword>
<dbReference type="Pfam" id="PF00072">
    <property type="entry name" value="Response_reg"/>
    <property type="match status" value="1"/>
</dbReference>